<dbReference type="PANTHER" id="PTHR15503">
    <property type="entry name" value="LDOC1 RELATED"/>
    <property type="match status" value="1"/>
</dbReference>
<evidence type="ECO:0000259" key="2">
    <source>
        <dbReference type="Pfam" id="PF03732"/>
    </source>
</evidence>
<organism evidence="3 4">
    <name type="scientific">Hemibagrus guttatus</name>
    <dbReference type="NCBI Taxonomy" id="175788"/>
    <lineage>
        <taxon>Eukaryota</taxon>
        <taxon>Metazoa</taxon>
        <taxon>Chordata</taxon>
        <taxon>Craniata</taxon>
        <taxon>Vertebrata</taxon>
        <taxon>Euteleostomi</taxon>
        <taxon>Actinopterygii</taxon>
        <taxon>Neopterygii</taxon>
        <taxon>Teleostei</taxon>
        <taxon>Ostariophysi</taxon>
        <taxon>Siluriformes</taxon>
        <taxon>Bagridae</taxon>
        <taxon>Hemibagrus</taxon>
    </lineage>
</organism>
<evidence type="ECO:0000313" key="4">
    <source>
        <dbReference type="Proteomes" id="UP001274896"/>
    </source>
</evidence>
<evidence type="ECO:0000256" key="1">
    <source>
        <dbReference type="SAM" id="MobiDB-lite"/>
    </source>
</evidence>
<keyword evidence="4" id="KW-1185">Reference proteome</keyword>
<sequence length="156" mass="17353">MLSLMTGRALDWASVVWDVDPQIQTSFTYFAGLIRDVFEYPAGKKDISVQLLGLRQGTDTAADNAIKFRTLAAQSGWNDTALLVVFQEGLHPALQAELACHSTNTTLPNYVSTAIHLDNLRRQHPAPSQSRQPPHHFTESSRPREDTPEPMQLGRS</sequence>
<dbReference type="AlphaFoldDB" id="A0AAE0R069"/>
<proteinExistence type="predicted"/>
<dbReference type="InterPro" id="IPR032567">
    <property type="entry name" value="RTL1-rel"/>
</dbReference>
<comment type="caution">
    <text evidence="3">The sequence shown here is derived from an EMBL/GenBank/DDBJ whole genome shotgun (WGS) entry which is preliminary data.</text>
</comment>
<accession>A0AAE0R069</accession>
<dbReference type="PANTHER" id="PTHR15503:SF22">
    <property type="entry name" value="TRANSPOSON TY3-I GAG POLYPROTEIN"/>
    <property type="match status" value="1"/>
</dbReference>
<dbReference type="Proteomes" id="UP001274896">
    <property type="component" value="Unassembled WGS sequence"/>
</dbReference>
<gene>
    <name evidence="3" type="ORF">QTP70_012752</name>
</gene>
<feature type="domain" description="Retrotransposon gag" evidence="2">
    <location>
        <begin position="4"/>
        <end position="91"/>
    </location>
</feature>
<dbReference type="EMBL" id="JAUCMX010000008">
    <property type="protein sequence ID" value="KAK3537528.1"/>
    <property type="molecule type" value="Genomic_DNA"/>
</dbReference>
<evidence type="ECO:0000313" key="3">
    <source>
        <dbReference type="EMBL" id="KAK3537528.1"/>
    </source>
</evidence>
<reference evidence="3" key="1">
    <citation type="submission" date="2023-06" db="EMBL/GenBank/DDBJ databases">
        <title>Male Hemibagrus guttatus genome.</title>
        <authorList>
            <person name="Bian C."/>
        </authorList>
    </citation>
    <scope>NUCLEOTIDE SEQUENCE</scope>
    <source>
        <strain evidence="3">Male_cb2023</strain>
        <tissue evidence="3">Muscle</tissue>
    </source>
</reference>
<protein>
    <recommendedName>
        <fullName evidence="2">Retrotransposon gag domain-containing protein</fullName>
    </recommendedName>
</protein>
<feature type="compositionally biased region" description="Basic and acidic residues" evidence="1">
    <location>
        <begin position="136"/>
        <end position="147"/>
    </location>
</feature>
<feature type="region of interest" description="Disordered" evidence="1">
    <location>
        <begin position="123"/>
        <end position="156"/>
    </location>
</feature>
<dbReference type="Pfam" id="PF03732">
    <property type="entry name" value="Retrotrans_gag"/>
    <property type="match status" value="1"/>
</dbReference>
<dbReference type="InterPro" id="IPR005162">
    <property type="entry name" value="Retrotrans_gag_dom"/>
</dbReference>
<name>A0AAE0R069_9TELE</name>